<dbReference type="PANTHER" id="PTHR13808">
    <property type="entry name" value="CBP/P300-RELATED"/>
    <property type="match status" value="1"/>
</dbReference>
<dbReference type="GO" id="GO:0031490">
    <property type="term" value="F:chromatin DNA binding"/>
    <property type="evidence" value="ECO:0007669"/>
    <property type="project" value="TreeGrafter"/>
</dbReference>
<keyword evidence="8" id="KW-0805">Transcription regulation</keyword>
<dbReference type="GO" id="GO:0005634">
    <property type="term" value="C:nucleus"/>
    <property type="evidence" value="ECO:0007669"/>
    <property type="project" value="UniProtKB-SubCell"/>
</dbReference>
<evidence type="ECO:0000313" key="14">
    <source>
        <dbReference type="EMBL" id="KAG2497605.1"/>
    </source>
</evidence>
<evidence type="ECO:0000256" key="2">
    <source>
        <dbReference type="ARBA" id="ARBA00013184"/>
    </source>
</evidence>
<comment type="subcellular location">
    <subcellularLocation>
        <location evidence="1">Nucleus</location>
    </subcellularLocation>
</comment>
<evidence type="ECO:0000256" key="3">
    <source>
        <dbReference type="ARBA" id="ARBA00022679"/>
    </source>
</evidence>
<dbReference type="SMART" id="SM00551">
    <property type="entry name" value="ZnF_TAZ"/>
    <property type="match status" value="1"/>
</dbReference>
<feature type="compositionally biased region" description="Low complexity" evidence="12">
    <location>
        <begin position="164"/>
        <end position="190"/>
    </location>
</feature>
<dbReference type="Pfam" id="PF02135">
    <property type="entry name" value="zf-TAZ"/>
    <property type="match status" value="1"/>
</dbReference>
<proteinExistence type="predicted"/>
<evidence type="ECO:0000256" key="4">
    <source>
        <dbReference type="ARBA" id="ARBA00022723"/>
    </source>
</evidence>
<dbReference type="OrthoDB" id="551589at2759"/>
<evidence type="ECO:0000256" key="12">
    <source>
        <dbReference type="SAM" id="MobiDB-lite"/>
    </source>
</evidence>
<feature type="region of interest" description="Disordered" evidence="12">
    <location>
        <begin position="596"/>
        <end position="660"/>
    </location>
</feature>
<feature type="compositionally biased region" description="Gly residues" evidence="12">
    <location>
        <begin position="638"/>
        <end position="656"/>
    </location>
</feature>
<comment type="catalytic activity">
    <reaction evidence="11">
        <text>L-lysyl-[protein] + acetyl-CoA = N(6)-acetyl-L-lysyl-[protein] + CoA + H(+)</text>
        <dbReference type="Rhea" id="RHEA:45948"/>
        <dbReference type="Rhea" id="RHEA-COMP:9752"/>
        <dbReference type="Rhea" id="RHEA-COMP:10731"/>
        <dbReference type="ChEBI" id="CHEBI:15378"/>
        <dbReference type="ChEBI" id="CHEBI:29969"/>
        <dbReference type="ChEBI" id="CHEBI:57287"/>
        <dbReference type="ChEBI" id="CHEBI:57288"/>
        <dbReference type="ChEBI" id="CHEBI:61930"/>
        <dbReference type="EC" id="2.3.1.48"/>
    </reaction>
</comment>
<organism evidence="14 15">
    <name type="scientific">Edaphochlamys debaryana</name>
    <dbReference type="NCBI Taxonomy" id="47281"/>
    <lineage>
        <taxon>Eukaryota</taxon>
        <taxon>Viridiplantae</taxon>
        <taxon>Chlorophyta</taxon>
        <taxon>core chlorophytes</taxon>
        <taxon>Chlorophyceae</taxon>
        <taxon>CS clade</taxon>
        <taxon>Chlamydomonadales</taxon>
        <taxon>Chlamydomonadales incertae sedis</taxon>
        <taxon>Edaphochlamys</taxon>
    </lineage>
</organism>
<protein>
    <recommendedName>
        <fullName evidence="2">histone acetyltransferase</fullName>
        <ecNumber evidence="2">2.3.1.48</ecNumber>
    </recommendedName>
</protein>
<feature type="domain" description="TAZ-type" evidence="13">
    <location>
        <begin position="62"/>
        <end position="144"/>
    </location>
</feature>
<feature type="region of interest" description="Disordered" evidence="12">
    <location>
        <begin position="231"/>
        <end position="310"/>
    </location>
</feature>
<feature type="compositionally biased region" description="Pro residues" evidence="12">
    <location>
        <begin position="599"/>
        <end position="610"/>
    </location>
</feature>
<accession>A0A836C294</accession>
<keyword evidence="7" id="KW-0156">Chromatin regulator</keyword>
<feature type="region of interest" description="Disordered" evidence="12">
    <location>
        <begin position="414"/>
        <end position="438"/>
    </location>
</feature>
<dbReference type="GO" id="GO:0005667">
    <property type="term" value="C:transcription regulator complex"/>
    <property type="evidence" value="ECO:0007669"/>
    <property type="project" value="TreeGrafter"/>
</dbReference>
<sequence length="671" mass="65192">MSAICDAAVSDPLKALGRAGDERRGDHLDAGKANLLDFRGTSADAAKAAALNAPARVRRGGNDILRALENRHRWLLFAQHCYTCASPEEQCELGKLCTYGKKTLRHVGACTKAPCTYPRCALLKPLLQHSRRCQSSTCAICVPVWNYIQKETSAAGNGTGGGTTAPPLGASGRDTSPPAATPVAPQAPSQDQMRPKSEPRAFTGANGPMVHCQAAASLPTLDKAPPAAAVGLAAPPTSATSSAAPLADAGRAGSADGTPAPTSGGLGVNGRTSSGEGAGGMASGDGGGMRLVKPEPLKPDLVNGGGHVTQQPSTVGMVGLQLAQALAAQNGGQAGPGAPTAGPNGPASAPQRFVGMAAPYGLPPYTAGPGITAAVSAHGPIPSAAAKGVTIAAAPRAAPIPVNASGLQVPAAAVGPGAAHSQPHPGSHPGAPPQAVHLAQSFPPAGSMSAYFSSYHPAHGPHPGAPGSGPGGAAVTGQWLALPSLAAVSGGAGGPGGVPGGAAIWPGAHTIRGPSGAPLTIYGLPPGADPSRPPGMAPPGSHMDPHRFGATYAIASGGHINGQPVFIFPSGPPPGGAAGPGHMATAGHLAAAAQYSRPGAPPQMMPPPPHAVINAPPLFTQPQPGGGGGPDGGAAAAGPGGHGPSAGAPAPGGGGAPEIAAGAPMWSYVLR</sequence>
<dbReference type="GO" id="GO:0003713">
    <property type="term" value="F:transcription coactivator activity"/>
    <property type="evidence" value="ECO:0007669"/>
    <property type="project" value="TreeGrafter"/>
</dbReference>
<keyword evidence="9" id="KW-0804">Transcription</keyword>
<dbReference type="GO" id="GO:0000123">
    <property type="term" value="C:histone acetyltransferase complex"/>
    <property type="evidence" value="ECO:0007669"/>
    <property type="project" value="TreeGrafter"/>
</dbReference>
<evidence type="ECO:0000256" key="8">
    <source>
        <dbReference type="ARBA" id="ARBA00023015"/>
    </source>
</evidence>
<dbReference type="AlphaFoldDB" id="A0A836C294"/>
<feature type="compositionally biased region" description="Low complexity" evidence="12">
    <location>
        <begin position="330"/>
        <end position="347"/>
    </location>
</feature>
<keyword evidence="4" id="KW-0479">Metal-binding</keyword>
<keyword evidence="3" id="KW-0808">Transferase</keyword>
<dbReference type="SUPFAM" id="SSF57933">
    <property type="entry name" value="TAZ domain"/>
    <property type="match status" value="1"/>
</dbReference>
<evidence type="ECO:0000256" key="10">
    <source>
        <dbReference type="ARBA" id="ARBA00023242"/>
    </source>
</evidence>
<dbReference type="Gene3D" id="1.20.1020.10">
    <property type="entry name" value="TAZ domain"/>
    <property type="match status" value="1"/>
</dbReference>
<dbReference type="EC" id="2.3.1.48" evidence="2"/>
<comment type="caution">
    <text evidence="14">The sequence shown here is derived from an EMBL/GenBank/DDBJ whole genome shotgun (WGS) entry which is preliminary data.</text>
</comment>
<evidence type="ECO:0000259" key="13">
    <source>
        <dbReference type="PROSITE" id="PS50134"/>
    </source>
</evidence>
<reference evidence="14" key="1">
    <citation type="journal article" date="2020" name="bioRxiv">
        <title>Comparative genomics of Chlamydomonas.</title>
        <authorList>
            <person name="Craig R.J."/>
            <person name="Hasan A.R."/>
            <person name="Ness R.W."/>
            <person name="Keightley P.D."/>
        </authorList>
    </citation>
    <scope>NUCLEOTIDE SEQUENCE</scope>
    <source>
        <strain evidence="14">CCAP 11/70</strain>
    </source>
</reference>
<evidence type="ECO:0000256" key="7">
    <source>
        <dbReference type="ARBA" id="ARBA00022853"/>
    </source>
</evidence>
<keyword evidence="6" id="KW-0862">Zinc</keyword>
<evidence type="ECO:0000256" key="1">
    <source>
        <dbReference type="ARBA" id="ARBA00004123"/>
    </source>
</evidence>
<evidence type="ECO:0000256" key="6">
    <source>
        <dbReference type="ARBA" id="ARBA00022833"/>
    </source>
</evidence>
<feature type="region of interest" description="Disordered" evidence="12">
    <location>
        <begin position="330"/>
        <end position="350"/>
    </location>
</feature>
<evidence type="ECO:0000256" key="9">
    <source>
        <dbReference type="ARBA" id="ARBA00023163"/>
    </source>
</evidence>
<evidence type="ECO:0000256" key="5">
    <source>
        <dbReference type="ARBA" id="ARBA00022771"/>
    </source>
</evidence>
<feature type="compositionally biased region" description="Gly residues" evidence="12">
    <location>
        <begin position="276"/>
        <end position="289"/>
    </location>
</feature>
<dbReference type="PROSITE" id="PS50134">
    <property type="entry name" value="ZF_TAZ"/>
    <property type="match status" value="1"/>
</dbReference>
<dbReference type="InterPro" id="IPR013178">
    <property type="entry name" value="Histone_AcTrfase_Rtt109/CBP"/>
</dbReference>
<evidence type="ECO:0000313" key="15">
    <source>
        <dbReference type="Proteomes" id="UP000612055"/>
    </source>
</evidence>
<dbReference type="GO" id="GO:0008270">
    <property type="term" value="F:zinc ion binding"/>
    <property type="evidence" value="ECO:0007669"/>
    <property type="project" value="UniProtKB-KW"/>
</dbReference>
<keyword evidence="15" id="KW-1185">Reference proteome</keyword>
<feature type="region of interest" description="Disordered" evidence="12">
    <location>
        <begin position="153"/>
        <end position="207"/>
    </location>
</feature>
<dbReference type="GO" id="GO:0045944">
    <property type="term" value="P:positive regulation of transcription by RNA polymerase II"/>
    <property type="evidence" value="ECO:0007669"/>
    <property type="project" value="TreeGrafter"/>
</dbReference>
<dbReference type="InterPro" id="IPR000197">
    <property type="entry name" value="Znf_TAZ"/>
</dbReference>
<dbReference type="Proteomes" id="UP000612055">
    <property type="component" value="Unassembled WGS sequence"/>
</dbReference>
<name>A0A836C294_9CHLO</name>
<gene>
    <name evidence="14" type="ORF">HYH03_004349</name>
</gene>
<dbReference type="InterPro" id="IPR035898">
    <property type="entry name" value="TAZ_dom_sf"/>
</dbReference>
<dbReference type="EMBL" id="JAEHOE010000013">
    <property type="protein sequence ID" value="KAG2497605.1"/>
    <property type="molecule type" value="Genomic_DNA"/>
</dbReference>
<dbReference type="GO" id="GO:0004402">
    <property type="term" value="F:histone acetyltransferase activity"/>
    <property type="evidence" value="ECO:0007669"/>
    <property type="project" value="InterPro"/>
</dbReference>
<keyword evidence="10" id="KW-0539">Nucleus</keyword>
<evidence type="ECO:0000256" key="11">
    <source>
        <dbReference type="ARBA" id="ARBA00048017"/>
    </source>
</evidence>
<feature type="compositionally biased region" description="Low complexity" evidence="12">
    <location>
        <begin position="231"/>
        <end position="247"/>
    </location>
</feature>
<keyword evidence="5" id="KW-0863">Zinc-finger</keyword>
<dbReference type="PANTHER" id="PTHR13808:SF1">
    <property type="entry name" value="HISTONE ACETYLTRANSFERASE"/>
    <property type="match status" value="1"/>
</dbReference>